<dbReference type="EMBL" id="MCRJ01000032">
    <property type="protein sequence ID" value="ODN71014.1"/>
    <property type="molecule type" value="Genomic_DNA"/>
</dbReference>
<protein>
    <recommendedName>
        <fullName evidence="3">Sulfotransferase domain protein</fullName>
    </recommendedName>
</protein>
<evidence type="ECO:0000313" key="1">
    <source>
        <dbReference type="EMBL" id="ODN71014.1"/>
    </source>
</evidence>
<evidence type="ECO:0008006" key="3">
    <source>
        <dbReference type="Google" id="ProtNLM"/>
    </source>
</evidence>
<organism evidence="1 2">
    <name type="scientific">Methylobrevis pamukkalensis</name>
    <dbReference type="NCBI Taxonomy" id="1439726"/>
    <lineage>
        <taxon>Bacteria</taxon>
        <taxon>Pseudomonadati</taxon>
        <taxon>Pseudomonadota</taxon>
        <taxon>Alphaproteobacteria</taxon>
        <taxon>Hyphomicrobiales</taxon>
        <taxon>Pleomorphomonadaceae</taxon>
        <taxon>Methylobrevis</taxon>
    </lineage>
</organism>
<comment type="caution">
    <text evidence="1">The sequence shown here is derived from an EMBL/GenBank/DDBJ whole genome shotgun (WGS) entry which is preliminary data.</text>
</comment>
<dbReference type="Proteomes" id="UP000094622">
    <property type="component" value="Unassembled WGS sequence"/>
</dbReference>
<keyword evidence="2" id="KW-1185">Reference proteome</keyword>
<dbReference type="AlphaFoldDB" id="A0A1E3H3Y6"/>
<dbReference type="PATRIC" id="fig|1439726.3.peg.1739"/>
<dbReference type="RefSeq" id="WP_069306497.1">
    <property type="nucleotide sequence ID" value="NZ_MCRJ01000032.1"/>
</dbReference>
<dbReference type="SUPFAM" id="SSF52540">
    <property type="entry name" value="P-loop containing nucleoside triphosphate hydrolases"/>
    <property type="match status" value="1"/>
</dbReference>
<evidence type="ECO:0000313" key="2">
    <source>
        <dbReference type="Proteomes" id="UP000094622"/>
    </source>
</evidence>
<gene>
    <name evidence="1" type="ORF">A6302_01648</name>
</gene>
<reference evidence="1 2" key="1">
    <citation type="submission" date="2016-07" db="EMBL/GenBank/DDBJ databases">
        <title>Draft Genome Sequence of Methylobrevis pamukkalensis PK2.</title>
        <authorList>
            <person name="Vasilenko O.V."/>
            <person name="Doronina N.V."/>
            <person name="Shmareva M.N."/>
            <person name="Tarlachkov S.V."/>
            <person name="Mustakhimov I."/>
            <person name="Trotsenko Y.A."/>
        </authorList>
    </citation>
    <scope>NUCLEOTIDE SEQUENCE [LARGE SCALE GENOMIC DNA]</scope>
    <source>
        <strain evidence="1 2">PK2</strain>
    </source>
</reference>
<name>A0A1E3H3Y6_9HYPH</name>
<sequence>MRTIIHIGTHKTGTTTIQHFAKHNARKLRQKGFWYPGYDMIGRKGRYAHHDFSHAIAGQKSANLSLQDTIDFVEAIRQNGLKATPPEIAFLSAEPIYRHMLPPAKPEDEDSYWAGRERYVARLAEITAPLAPEILMVVRRQDDFARSLFQENVKSNRVNVDFLSFVEDNIGFFEYNRQYELFKKYFPIVRVLVFEDLANDGKLVREFFEQLGCKTGRMKLVPELNESLPMELTEYKRLLNDGPFSRAQLTSVAKHLLEMRNDKAAFPKEAKLDWISTKQMTTLMRRFDASNRALYKAMDVKPDRKTLFPPAKPREGVFPGLSMQRFVEINNMLLKRLVDE</sequence>
<proteinExistence type="predicted"/>
<dbReference type="InterPro" id="IPR027417">
    <property type="entry name" value="P-loop_NTPase"/>
</dbReference>
<accession>A0A1E3H3Y6</accession>
<dbReference type="Gene3D" id="3.40.50.300">
    <property type="entry name" value="P-loop containing nucleotide triphosphate hydrolases"/>
    <property type="match status" value="1"/>
</dbReference>